<evidence type="ECO:0000256" key="1">
    <source>
        <dbReference type="SAM" id="MobiDB-lite"/>
    </source>
</evidence>
<comment type="caution">
    <text evidence="2">The sequence shown here is derived from an EMBL/GenBank/DDBJ whole genome shotgun (WGS) entry which is preliminary data.</text>
</comment>
<feature type="region of interest" description="Disordered" evidence="1">
    <location>
        <begin position="44"/>
        <end position="81"/>
    </location>
</feature>
<accession>A0A935T8C4</accession>
<evidence type="ECO:0000313" key="3">
    <source>
        <dbReference type="Proteomes" id="UP000706151"/>
    </source>
</evidence>
<proteinExistence type="predicted"/>
<evidence type="ECO:0000313" key="2">
    <source>
        <dbReference type="EMBL" id="MBK7953566.1"/>
    </source>
</evidence>
<gene>
    <name evidence="2" type="ORF">IPK02_06125</name>
</gene>
<dbReference type="Proteomes" id="UP000706151">
    <property type="component" value="Unassembled WGS sequence"/>
</dbReference>
<sequence>MAQRLPPFKVKAKEALIHPATRQQFGQAVEEVHGDALRAMNAGRGKELASPAARLRQGPPGSLDMHFGDGAGAERAHHELP</sequence>
<feature type="compositionally biased region" description="Basic and acidic residues" evidence="1">
    <location>
        <begin position="72"/>
        <end position="81"/>
    </location>
</feature>
<protein>
    <submittedName>
        <fullName evidence="2">Uncharacterized protein</fullName>
    </submittedName>
</protein>
<dbReference type="EMBL" id="JADJOT010000006">
    <property type="protein sequence ID" value="MBK7953566.1"/>
    <property type="molecule type" value="Genomic_DNA"/>
</dbReference>
<name>A0A935T8C4_9PROT</name>
<reference evidence="2 3" key="1">
    <citation type="submission" date="2020-10" db="EMBL/GenBank/DDBJ databases">
        <title>Connecting structure to function with the recovery of over 1000 high-quality activated sludge metagenome-assembled genomes encoding full-length rRNA genes using long-read sequencing.</title>
        <authorList>
            <person name="Singleton C.M."/>
            <person name="Petriglieri F."/>
            <person name="Kristensen J.M."/>
            <person name="Kirkegaard R.H."/>
            <person name="Michaelsen T.Y."/>
            <person name="Andersen M.H."/>
            <person name="Karst S.M."/>
            <person name="Dueholm M.S."/>
            <person name="Nielsen P.H."/>
            <person name="Albertsen M."/>
        </authorList>
    </citation>
    <scope>NUCLEOTIDE SEQUENCE [LARGE SCALE GENOMIC DNA]</scope>
    <source>
        <strain evidence="2">Fred_18-Q3-R57-64_BAT3C.720</strain>
    </source>
</reference>
<organism evidence="2 3">
    <name type="scientific">Candidatus Accumulibacter affinis</name>
    <dbReference type="NCBI Taxonomy" id="2954384"/>
    <lineage>
        <taxon>Bacteria</taxon>
        <taxon>Pseudomonadati</taxon>
        <taxon>Pseudomonadota</taxon>
        <taxon>Betaproteobacteria</taxon>
        <taxon>Candidatus Accumulibacter</taxon>
    </lineage>
</organism>
<dbReference type="AlphaFoldDB" id="A0A935T8C4"/>